<sequence length="69" mass="8243">RDQQSPLPAKKTYYSWDTNTRDKLTQAINKLYSLYKEMENWDHIVPQSLKEVQVQLKNISNIEHILRIA</sequence>
<organism evidence="1 2">
    <name type="scientific">Acaulospora colombiana</name>
    <dbReference type="NCBI Taxonomy" id="27376"/>
    <lineage>
        <taxon>Eukaryota</taxon>
        <taxon>Fungi</taxon>
        <taxon>Fungi incertae sedis</taxon>
        <taxon>Mucoromycota</taxon>
        <taxon>Glomeromycotina</taxon>
        <taxon>Glomeromycetes</taxon>
        <taxon>Diversisporales</taxon>
        <taxon>Acaulosporaceae</taxon>
        <taxon>Acaulospora</taxon>
    </lineage>
</organism>
<evidence type="ECO:0000313" key="2">
    <source>
        <dbReference type="Proteomes" id="UP000789525"/>
    </source>
</evidence>
<accession>A0ACA9R5W7</accession>
<feature type="non-terminal residue" evidence="1">
    <location>
        <position position="69"/>
    </location>
</feature>
<dbReference type="EMBL" id="CAJVPT010069935">
    <property type="protein sequence ID" value="CAG8778694.1"/>
    <property type="molecule type" value="Genomic_DNA"/>
</dbReference>
<protein>
    <submittedName>
        <fullName evidence="1">2316_t:CDS:1</fullName>
    </submittedName>
</protein>
<feature type="non-terminal residue" evidence="1">
    <location>
        <position position="1"/>
    </location>
</feature>
<dbReference type="Proteomes" id="UP000789525">
    <property type="component" value="Unassembled WGS sequence"/>
</dbReference>
<comment type="caution">
    <text evidence="1">The sequence shown here is derived from an EMBL/GenBank/DDBJ whole genome shotgun (WGS) entry which is preliminary data.</text>
</comment>
<proteinExistence type="predicted"/>
<reference evidence="1" key="1">
    <citation type="submission" date="2021-06" db="EMBL/GenBank/DDBJ databases">
        <authorList>
            <person name="Kallberg Y."/>
            <person name="Tangrot J."/>
            <person name="Rosling A."/>
        </authorList>
    </citation>
    <scope>NUCLEOTIDE SEQUENCE</scope>
    <source>
        <strain evidence="1">CL356</strain>
    </source>
</reference>
<evidence type="ECO:0000313" key="1">
    <source>
        <dbReference type="EMBL" id="CAG8778694.1"/>
    </source>
</evidence>
<gene>
    <name evidence="1" type="ORF">ACOLOM_LOCUS14224</name>
</gene>
<keyword evidence="2" id="KW-1185">Reference proteome</keyword>
<name>A0ACA9R5W7_9GLOM</name>